<feature type="domain" description="Phospholipase D N-terminal" evidence="3">
    <location>
        <begin position="71"/>
        <end position="148"/>
    </location>
</feature>
<dbReference type="EMBL" id="BSUJ01000001">
    <property type="protein sequence ID" value="GMA20120.1"/>
    <property type="molecule type" value="Genomic_DNA"/>
</dbReference>
<evidence type="ECO:0000259" key="2">
    <source>
        <dbReference type="Pfam" id="PF09423"/>
    </source>
</evidence>
<dbReference type="InterPro" id="IPR052900">
    <property type="entry name" value="Phospholipid_Metab_Enz"/>
</dbReference>
<dbReference type="Gene3D" id="3.60.21.70">
    <property type="entry name" value="PhoD-like phosphatase"/>
    <property type="match status" value="1"/>
</dbReference>
<dbReference type="InterPro" id="IPR032093">
    <property type="entry name" value="PhoD_N"/>
</dbReference>
<dbReference type="InterPro" id="IPR029052">
    <property type="entry name" value="Metallo-depent_PP-like"/>
</dbReference>
<accession>A0ABQ6HPN3</accession>
<dbReference type="InterPro" id="IPR006311">
    <property type="entry name" value="TAT_signal"/>
</dbReference>
<organism evidence="4 5">
    <name type="scientific">Arsenicicoccus piscis</name>
    <dbReference type="NCBI Taxonomy" id="673954"/>
    <lineage>
        <taxon>Bacteria</taxon>
        <taxon>Bacillati</taxon>
        <taxon>Actinomycetota</taxon>
        <taxon>Actinomycetes</taxon>
        <taxon>Micrococcales</taxon>
        <taxon>Intrasporangiaceae</taxon>
        <taxon>Arsenicicoccus</taxon>
    </lineage>
</organism>
<feature type="domain" description="PhoD-like phosphatase metallophosphatase" evidence="2">
    <location>
        <begin position="168"/>
        <end position="519"/>
    </location>
</feature>
<evidence type="ECO:0000313" key="5">
    <source>
        <dbReference type="Proteomes" id="UP001157109"/>
    </source>
</evidence>
<sequence length="551" mass="61321">MTEPTQPTQEPTQPTRRGEAVRRAAPSRRHVIAGALAASGALVTARPAAARPFGTSGPALVRDRAGLRSAIQTGDVTERSAVVWARSERPGRLIVRLSDGRGRWRELVGPWATEATDLTAQLDVERLTPGRDYDVRLLFEDADGVRGRTGHASFSTPDVRPARTRFVWTGDTAGQGWGINPDLGGMRGYRAMLDVAPDFFLHSGDTIYADGPISASVTEPDGQVWRNLVTPQVAKVAETLDEFRGRHRYNLMDANVRALAARVPIIAQWDDHETRNNWYPGQVITDDARYTERSVDVLAERARRAFFDYQPISRGAVRGRHATLGGEPKVYRKISRGAALDVFCLDMRTYRGPNTRGDETSRVPFLGTEQVDWLVRELTASRATWKVIASDMPLGLVVPDGPVNIEAIANRLPGQPLGREIELAYLLSQLRRRGIRNVVWLTADVHYCAAHRYDPARAAFTDFDEFWEFVAGPIHAGAFGPNDLDPTFGPQLEFRRTPPYANKSPRDGLDQYFGTVDIDEEGQLEVSLRDANGTVLYTKALQPRRQRGHRR</sequence>
<dbReference type="PANTHER" id="PTHR43606">
    <property type="entry name" value="PHOSPHATASE, PUTATIVE (AFU_ORTHOLOGUE AFUA_6G08710)-RELATED"/>
    <property type="match status" value="1"/>
</dbReference>
<dbReference type="Pfam" id="PF09423">
    <property type="entry name" value="PhoD"/>
    <property type="match status" value="1"/>
</dbReference>
<name>A0ABQ6HPN3_9MICO</name>
<evidence type="ECO:0000313" key="4">
    <source>
        <dbReference type="EMBL" id="GMA20120.1"/>
    </source>
</evidence>
<keyword evidence="5" id="KW-1185">Reference proteome</keyword>
<comment type="caution">
    <text evidence="4">The sequence shown here is derived from an EMBL/GenBank/DDBJ whole genome shotgun (WGS) entry which is preliminary data.</text>
</comment>
<evidence type="ECO:0000256" key="1">
    <source>
        <dbReference type="SAM" id="MobiDB-lite"/>
    </source>
</evidence>
<dbReference type="PANTHER" id="PTHR43606:SF1">
    <property type="entry name" value="PHOD-LIKE PHOSPHATASE METALLOPHOSPHATASE DOMAIN-CONTAINING PROTEIN"/>
    <property type="match status" value="1"/>
</dbReference>
<dbReference type="PROSITE" id="PS51318">
    <property type="entry name" value="TAT"/>
    <property type="match status" value="1"/>
</dbReference>
<dbReference type="Pfam" id="PF16655">
    <property type="entry name" value="PhoD_N"/>
    <property type="match status" value="1"/>
</dbReference>
<reference evidence="5" key="1">
    <citation type="journal article" date="2019" name="Int. J. Syst. Evol. Microbiol.">
        <title>The Global Catalogue of Microorganisms (GCM) 10K type strain sequencing project: providing services to taxonomists for standard genome sequencing and annotation.</title>
        <authorList>
            <consortium name="The Broad Institute Genomics Platform"/>
            <consortium name="The Broad Institute Genome Sequencing Center for Infectious Disease"/>
            <person name="Wu L."/>
            <person name="Ma J."/>
        </authorList>
    </citation>
    <scope>NUCLEOTIDE SEQUENCE [LARGE SCALE GENOMIC DNA]</scope>
    <source>
        <strain evidence="5">NBRC 105830</strain>
    </source>
</reference>
<protein>
    <submittedName>
        <fullName evidence="4">Alkaline phosphatase</fullName>
    </submittedName>
</protein>
<feature type="region of interest" description="Disordered" evidence="1">
    <location>
        <begin position="1"/>
        <end position="25"/>
    </location>
</feature>
<dbReference type="InterPro" id="IPR018946">
    <property type="entry name" value="PhoD-like_MPP"/>
</dbReference>
<dbReference type="SUPFAM" id="SSF56300">
    <property type="entry name" value="Metallo-dependent phosphatases"/>
    <property type="match status" value="1"/>
</dbReference>
<dbReference type="InterPro" id="IPR038607">
    <property type="entry name" value="PhoD-like_sf"/>
</dbReference>
<evidence type="ECO:0000259" key="3">
    <source>
        <dbReference type="Pfam" id="PF16655"/>
    </source>
</evidence>
<proteinExistence type="predicted"/>
<gene>
    <name evidence="4" type="primary">phoD</name>
    <name evidence="4" type="ORF">GCM10025862_21410</name>
</gene>
<dbReference type="RefSeq" id="WP_241444983.1">
    <property type="nucleotide sequence ID" value="NZ_BSUJ01000001.1"/>
</dbReference>
<feature type="compositionally biased region" description="Low complexity" evidence="1">
    <location>
        <begin position="1"/>
        <end position="15"/>
    </location>
</feature>
<dbReference type="CDD" id="cd07389">
    <property type="entry name" value="MPP_PhoD"/>
    <property type="match status" value="1"/>
</dbReference>
<dbReference type="Proteomes" id="UP001157109">
    <property type="component" value="Unassembled WGS sequence"/>
</dbReference>